<protein>
    <submittedName>
        <fullName evidence="1">Uncharacterized protein</fullName>
    </submittedName>
</protein>
<evidence type="ECO:0000313" key="1">
    <source>
        <dbReference type="EMBL" id="MBA0723480.1"/>
    </source>
</evidence>
<evidence type="ECO:0000313" key="2">
    <source>
        <dbReference type="Proteomes" id="UP000593574"/>
    </source>
</evidence>
<dbReference type="AlphaFoldDB" id="A0A7J9AHL5"/>
<name>A0A7J9AHL5_9ROSI</name>
<dbReference type="Proteomes" id="UP000593574">
    <property type="component" value="Unassembled WGS sequence"/>
</dbReference>
<sequence>MAELCEEDLMGVKREGIGVPLKDDLLWSRKDGLGLEDSEVRAVAMAAIDLSAKFVW</sequence>
<organism evidence="1 2">
    <name type="scientific">Gossypium laxum</name>
    <dbReference type="NCBI Taxonomy" id="34288"/>
    <lineage>
        <taxon>Eukaryota</taxon>
        <taxon>Viridiplantae</taxon>
        <taxon>Streptophyta</taxon>
        <taxon>Embryophyta</taxon>
        <taxon>Tracheophyta</taxon>
        <taxon>Spermatophyta</taxon>
        <taxon>Magnoliopsida</taxon>
        <taxon>eudicotyledons</taxon>
        <taxon>Gunneridae</taxon>
        <taxon>Pentapetalae</taxon>
        <taxon>rosids</taxon>
        <taxon>malvids</taxon>
        <taxon>Malvales</taxon>
        <taxon>Malvaceae</taxon>
        <taxon>Malvoideae</taxon>
        <taxon>Gossypium</taxon>
    </lineage>
</organism>
<keyword evidence="2" id="KW-1185">Reference proteome</keyword>
<reference evidence="1 2" key="1">
    <citation type="journal article" date="2019" name="Genome Biol. Evol.">
        <title>Insights into the evolution of the New World diploid cottons (Gossypium, subgenus Houzingenia) based on genome sequencing.</title>
        <authorList>
            <person name="Grover C.E."/>
            <person name="Arick M.A. 2nd"/>
            <person name="Thrash A."/>
            <person name="Conover J.L."/>
            <person name="Sanders W.S."/>
            <person name="Peterson D.G."/>
            <person name="Frelichowski J.E."/>
            <person name="Scheffler J.A."/>
            <person name="Scheffler B.E."/>
            <person name="Wendel J.F."/>
        </authorList>
    </citation>
    <scope>NUCLEOTIDE SEQUENCE [LARGE SCALE GENOMIC DNA]</scope>
    <source>
        <strain evidence="1">4</strain>
        <tissue evidence="1">Leaf</tissue>
    </source>
</reference>
<proteinExistence type="predicted"/>
<gene>
    <name evidence="1" type="ORF">Golax_004057</name>
</gene>
<accession>A0A7J9AHL5</accession>
<comment type="caution">
    <text evidence="1">The sequence shown here is derived from an EMBL/GenBank/DDBJ whole genome shotgun (WGS) entry which is preliminary data.</text>
</comment>
<dbReference type="EMBL" id="JABEZV010000010">
    <property type="protein sequence ID" value="MBA0723480.1"/>
    <property type="molecule type" value="Genomic_DNA"/>
</dbReference>